<dbReference type="InterPro" id="IPR038186">
    <property type="entry name" value="CHAD_dom_sf"/>
</dbReference>
<dbReference type="SMART" id="SM01118">
    <property type="entry name" value="CYTH"/>
    <property type="match status" value="1"/>
</dbReference>
<dbReference type="eggNOG" id="COG3025">
    <property type="taxonomic scope" value="Bacteria"/>
</dbReference>
<dbReference type="PANTHER" id="PTHR39569">
    <property type="entry name" value="INORGANIC TRIPHOSPHATASE"/>
    <property type="match status" value="1"/>
</dbReference>
<dbReference type="Gene3D" id="1.40.20.10">
    <property type="entry name" value="CHAD domain"/>
    <property type="match status" value="1"/>
</dbReference>
<dbReference type="PROSITE" id="PS51707">
    <property type="entry name" value="CYTH"/>
    <property type="match status" value="1"/>
</dbReference>
<reference evidence="3 4" key="1">
    <citation type="journal article" date="2006" name="J. Bacteriol.">
        <title>The genome sequence of the obligately chemolithoautotrophic, facultatively anaerobic bacterium Thiobacillus denitrificans.</title>
        <authorList>
            <person name="Beller H.R."/>
            <person name="Chain P.S."/>
            <person name="Letain T.E."/>
            <person name="Chakicherla A."/>
            <person name="Larimer F.W."/>
            <person name="Richardson P.M."/>
            <person name="Coleman M.A."/>
            <person name="Wood A.P."/>
            <person name="Kelly D.P."/>
        </authorList>
    </citation>
    <scope>NUCLEOTIDE SEQUENCE [LARGE SCALE GENOMIC DNA]</scope>
    <source>
        <strain evidence="3 4">ATCC 25259</strain>
    </source>
</reference>
<dbReference type="InterPro" id="IPR007899">
    <property type="entry name" value="CHAD_dom"/>
</dbReference>
<dbReference type="GO" id="GO:0046872">
    <property type="term" value="F:metal ion binding"/>
    <property type="evidence" value="ECO:0007669"/>
    <property type="project" value="TreeGrafter"/>
</dbReference>
<dbReference type="EMBL" id="CP000116">
    <property type="protein sequence ID" value="AAZ97039.1"/>
    <property type="molecule type" value="Genomic_DNA"/>
</dbReference>
<dbReference type="Gene3D" id="2.40.320.10">
    <property type="entry name" value="Hypothetical Protein Pfu-838710-001"/>
    <property type="match status" value="1"/>
</dbReference>
<evidence type="ECO:0000313" key="3">
    <source>
        <dbReference type="EMBL" id="AAZ97039.1"/>
    </source>
</evidence>
<dbReference type="eggNOG" id="COG5607">
    <property type="taxonomic scope" value="Bacteria"/>
</dbReference>
<evidence type="ECO:0000259" key="2">
    <source>
        <dbReference type="PROSITE" id="PS51708"/>
    </source>
</evidence>
<feature type="domain" description="CYTH" evidence="1">
    <location>
        <begin position="18"/>
        <end position="232"/>
    </location>
</feature>
<sequence length="540" mass="59410">MISLDVSRDTEFMAAAHPLEIELKLALPPGQVEAFRKKMARRRAGRGTRSAPQQQALVTRYFDTPDFDLAARGVALRVRQAGAVWLQTLKTASASHGGLSRRVEFEMPLDGDALDWARFPPEARDYVPEALRAQVRPLFETGFERTTWQVASDNGDRIEVALDLGTIRTLEAPALEGEVGERTLPLCEIELELKAGEPDALFVLALEWAEAFDCVPLDASKAARGIALVRGEVPGATGAQALALDAGMRVEEGFAATCQACLEHFQANLHGLLESDEVEFVHQARVALRRLRAALRLYRGICVPPDELAAVVRELAAALGPARDWDVFCSETLPAIAPHYPDTALWQQRGETLDARRAAVRAEMHATLRAARPGRWLLAMQRWLQQAGWRSDPSGRPFAPAQRDAQQAPLEAFARGALDNGERRIARRARKFSKASAARRHALRIAIKRQRYAAEFFEALFDATGKRRRRRARYVAALREAQDSLGRANDLRTATRLLQEVDAGATGAFALGWLAAQQAGAGVGQSAGPVRAVLKAKTYW</sequence>
<dbReference type="CDD" id="cd07756">
    <property type="entry name" value="CYTH-like_Pase_CHAD"/>
    <property type="match status" value="1"/>
</dbReference>
<dbReference type="Pfam" id="PF01928">
    <property type="entry name" value="CYTH"/>
    <property type="match status" value="1"/>
</dbReference>
<gene>
    <name evidence="3" type="ordered locus">Tbd_1086</name>
</gene>
<dbReference type="SMART" id="SM00880">
    <property type="entry name" value="CHAD"/>
    <property type="match status" value="1"/>
</dbReference>
<name>Q3SJW0_THIDA</name>
<proteinExistence type="predicted"/>
<dbReference type="AlphaFoldDB" id="Q3SJW0"/>
<feature type="domain" description="CHAD" evidence="2">
    <location>
        <begin position="247"/>
        <end position="540"/>
    </location>
</feature>
<evidence type="ECO:0000259" key="1">
    <source>
        <dbReference type="PROSITE" id="PS51707"/>
    </source>
</evidence>
<dbReference type="InterPro" id="IPR033469">
    <property type="entry name" value="CYTH-like_dom_sf"/>
</dbReference>
<protein>
    <recommendedName>
        <fullName evidence="5">Adenylate cyclase</fullName>
    </recommendedName>
</protein>
<dbReference type="KEGG" id="tbd:Tbd_1086"/>
<evidence type="ECO:0000313" key="4">
    <source>
        <dbReference type="Proteomes" id="UP000008291"/>
    </source>
</evidence>
<dbReference type="InterPro" id="IPR039013">
    <property type="entry name" value="YgiF"/>
</dbReference>
<dbReference type="InterPro" id="IPR023577">
    <property type="entry name" value="CYTH_domain"/>
</dbReference>
<dbReference type="SUPFAM" id="SSF55154">
    <property type="entry name" value="CYTH-like phosphatases"/>
    <property type="match status" value="1"/>
</dbReference>
<dbReference type="GO" id="GO:0050355">
    <property type="term" value="F:inorganic triphosphate phosphatase activity"/>
    <property type="evidence" value="ECO:0007669"/>
    <property type="project" value="InterPro"/>
</dbReference>
<accession>Q3SJW0</accession>
<dbReference type="STRING" id="292415.Tbd_1086"/>
<dbReference type="PANTHER" id="PTHR39569:SF1">
    <property type="entry name" value="INORGANIC TRIPHOSPHATASE"/>
    <property type="match status" value="1"/>
</dbReference>
<organism evidence="3 4">
    <name type="scientific">Thiobacillus denitrificans (strain ATCC 25259 / T1)</name>
    <dbReference type="NCBI Taxonomy" id="292415"/>
    <lineage>
        <taxon>Bacteria</taxon>
        <taxon>Pseudomonadati</taxon>
        <taxon>Pseudomonadota</taxon>
        <taxon>Betaproteobacteria</taxon>
        <taxon>Nitrosomonadales</taxon>
        <taxon>Thiobacillaceae</taxon>
        <taxon>Thiobacillus</taxon>
    </lineage>
</organism>
<dbReference type="HOGENOM" id="CLU_040400_3_0_4"/>
<dbReference type="Proteomes" id="UP000008291">
    <property type="component" value="Chromosome"/>
</dbReference>
<keyword evidence="4" id="KW-1185">Reference proteome</keyword>
<dbReference type="PROSITE" id="PS51708">
    <property type="entry name" value="CHAD"/>
    <property type="match status" value="1"/>
</dbReference>
<dbReference type="Pfam" id="PF05235">
    <property type="entry name" value="CHAD"/>
    <property type="match status" value="1"/>
</dbReference>
<evidence type="ECO:0008006" key="5">
    <source>
        <dbReference type="Google" id="ProtNLM"/>
    </source>
</evidence>